<protein>
    <submittedName>
        <fullName evidence="2">Uncharacterized protein</fullName>
    </submittedName>
</protein>
<dbReference type="AlphaFoldDB" id="A0A0F0LTF6"/>
<gene>
    <name evidence="2" type="ORF">RR49_02056</name>
</gene>
<dbReference type="PATRIC" id="fig|400772.4.peg.2070"/>
<feature type="transmembrane region" description="Helical" evidence="1">
    <location>
        <begin position="20"/>
        <end position="42"/>
    </location>
</feature>
<dbReference type="EMBL" id="JYIY01000076">
    <property type="protein sequence ID" value="KJL36009.1"/>
    <property type="molecule type" value="Genomic_DNA"/>
</dbReference>
<accession>A0A0F0LTF6</accession>
<sequence length="43" mass="4592">MSDSPDDLGERPYTTRTRIVAWVVIIALVLVGGGATVVSLLIH</sequence>
<dbReference type="RefSeq" id="WP_048808975.1">
    <property type="nucleotide sequence ID" value="NZ_DAIQHQ010000003.1"/>
</dbReference>
<evidence type="ECO:0000256" key="1">
    <source>
        <dbReference type="SAM" id="Phobius"/>
    </source>
</evidence>
<keyword evidence="1" id="KW-0472">Membrane</keyword>
<dbReference type="Proteomes" id="UP000033451">
    <property type="component" value="Unassembled WGS sequence"/>
</dbReference>
<keyword evidence="1" id="KW-1133">Transmembrane helix</keyword>
<evidence type="ECO:0000313" key="3">
    <source>
        <dbReference type="Proteomes" id="UP000033451"/>
    </source>
</evidence>
<name>A0A0F0LTF6_9MICO</name>
<dbReference type="STRING" id="400772.RR49_02056"/>
<reference evidence="2 3" key="1">
    <citation type="submission" date="2015-02" db="EMBL/GenBank/DDBJ databases">
        <title>Draft genome sequences of ten Microbacterium spp. with emphasis on heavy metal contaminated environments.</title>
        <authorList>
            <person name="Corretto E."/>
        </authorList>
    </citation>
    <scope>NUCLEOTIDE SEQUENCE [LARGE SCALE GENOMIC DNA]</scope>
    <source>
        <strain evidence="2 3">DSM 18659</strain>
    </source>
</reference>
<proteinExistence type="predicted"/>
<keyword evidence="1" id="KW-0812">Transmembrane</keyword>
<evidence type="ECO:0000313" key="2">
    <source>
        <dbReference type="EMBL" id="KJL36009.1"/>
    </source>
</evidence>
<comment type="caution">
    <text evidence="2">The sequence shown here is derived from an EMBL/GenBank/DDBJ whole genome shotgun (WGS) entry which is preliminary data.</text>
</comment>
<organism evidence="2 3">
    <name type="scientific">Microbacterium ginsengisoli</name>
    <dbReference type="NCBI Taxonomy" id="400772"/>
    <lineage>
        <taxon>Bacteria</taxon>
        <taxon>Bacillati</taxon>
        <taxon>Actinomycetota</taxon>
        <taxon>Actinomycetes</taxon>
        <taxon>Micrococcales</taxon>
        <taxon>Microbacteriaceae</taxon>
        <taxon>Microbacterium</taxon>
    </lineage>
</organism>
<keyword evidence="3" id="KW-1185">Reference proteome</keyword>